<dbReference type="AlphaFoldDB" id="A0A934SA95"/>
<dbReference type="RefSeq" id="WP_200269743.1">
    <property type="nucleotide sequence ID" value="NZ_JAENIJ010000011.1"/>
</dbReference>
<evidence type="ECO:0000259" key="2">
    <source>
        <dbReference type="Pfam" id="PF11738"/>
    </source>
</evidence>
<feature type="domain" description="DUF3298" evidence="2">
    <location>
        <begin position="305"/>
        <end position="380"/>
    </location>
</feature>
<comment type="caution">
    <text evidence="3">The sequence shown here is derived from an EMBL/GenBank/DDBJ whole genome shotgun (WGS) entry which is preliminary data.</text>
</comment>
<proteinExistence type="predicted"/>
<dbReference type="InterPro" id="IPR021729">
    <property type="entry name" value="DUF3298"/>
</dbReference>
<reference evidence="3" key="1">
    <citation type="submission" date="2021-01" db="EMBL/GenBank/DDBJ databases">
        <title>Modified the classification status of verrucomicrobia.</title>
        <authorList>
            <person name="Feng X."/>
        </authorList>
    </citation>
    <scope>NUCLEOTIDE SEQUENCE</scope>
    <source>
        <strain evidence="3">KCTC 22041</strain>
    </source>
</reference>
<keyword evidence="1" id="KW-0732">Signal</keyword>
<evidence type="ECO:0000313" key="4">
    <source>
        <dbReference type="Proteomes" id="UP000603141"/>
    </source>
</evidence>
<dbReference type="Pfam" id="PF11738">
    <property type="entry name" value="DUF3298"/>
    <property type="match status" value="1"/>
</dbReference>
<dbReference type="Gene3D" id="3.90.640.20">
    <property type="entry name" value="Heat-shock cognate protein, ATPase"/>
    <property type="match status" value="1"/>
</dbReference>
<protein>
    <submittedName>
        <fullName evidence="3">DUF3298 domain-containing protein</fullName>
    </submittedName>
</protein>
<name>A0A934SA95_9BACT</name>
<organism evidence="3 4">
    <name type="scientific">Luteolibacter pohnpeiensis</name>
    <dbReference type="NCBI Taxonomy" id="454153"/>
    <lineage>
        <taxon>Bacteria</taxon>
        <taxon>Pseudomonadati</taxon>
        <taxon>Verrucomicrobiota</taxon>
        <taxon>Verrucomicrobiia</taxon>
        <taxon>Verrucomicrobiales</taxon>
        <taxon>Verrucomicrobiaceae</taxon>
        <taxon>Luteolibacter</taxon>
    </lineage>
</organism>
<evidence type="ECO:0000313" key="3">
    <source>
        <dbReference type="EMBL" id="MBK1882522.1"/>
    </source>
</evidence>
<keyword evidence="4" id="KW-1185">Reference proteome</keyword>
<dbReference type="InterPro" id="IPR037126">
    <property type="entry name" value="PdaC/RsiV-like_sf"/>
</dbReference>
<gene>
    <name evidence="3" type="ORF">JIN85_08850</name>
</gene>
<sequence length="407" mass="45253">MQKFLISRSISHPRARWAKLACHVMLGASMLVAGTVNAQQPGTTYRQYEGTIGKIPIHATLRTSMDLNWAEKLDGSYYYDSSGEPIGLSWSSTSKGITSMYENLSDNLSPTGKWQIQLKDQDVSGTWLSPSDDFSPTGTKTLQIQLHEIHPKGVADLEVLNFSSSWARSRGHQQLGVTNMLSLIQLKGEGEAIQKLNQNLRNEVFEKQFPFNPEDEKSNKAKPATPQIADLENAMITVPPEKLDWDLAYVEEVSNRMDVVMNESDVLCIANFFYAYTGGAHGNYSFQHSAFDIQTGEKIDLHSMVKPGYEQKWTDLAEGILRKRAGVAANAPMTDVGLFDDDLHLSSDWFVVPGGIGISYNPYEIASFADGQIKLVLPWKDIQSDLVPGTPVDRLAKRFLSQSVTKD</sequence>
<dbReference type="EMBL" id="JAENIJ010000011">
    <property type="protein sequence ID" value="MBK1882522.1"/>
    <property type="molecule type" value="Genomic_DNA"/>
</dbReference>
<dbReference type="Proteomes" id="UP000603141">
    <property type="component" value="Unassembled WGS sequence"/>
</dbReference>
<accession>A0A934SA95</accession>
<feature type="chain" id="PRO_5037312404" evidence="1">
    <location>
        <begin position="39"/>
        <end position="407"/>
    </location>
</feature>
<evidence type="ECO:0000256" key="1">
    <source>
        <dbReference type="SAM" id="SignalP"/>
    </source>
</evidence>
<feature type="signal peptide" evidence="1">
    <location>
        <begin position="1"/>
        <end position="38"/>
    </location>
</feature>
<dbReference type="Gene3D" id="3.30.565.40">
    <property type="entry name" value="Fervidobacterium nodosum Rt17-B1 like"/>
    <property type="match status" value="1"/>
</dbReference>